<dbReference type="PANTHER" id="PTHR31355">
    <property type="entry name" value="MICROTUBULE-ASSOCIATED PROTEIN TORTIFOLIA1"/>
    <property type="match status" value="1"/>
</dbReference>
<dbReference type="Proteomes" id="UP000652761">
    <property type="component" value="Unassembled WGS sequence"/>
</dbReference>
<feature type="domain" description="TORTIFOLIA1/SINE1-2 N-terminal" evidence="2">
    <location>
        <begin position="120"/>
        <end position="409"/>
    </location>
</feature>
<dbReference type="AlphaFoldDB" id="A0A843UPC0"/>
<keyword evidence="4" id="KW-1185">Reference proteome</keyword>
<evidence type="ECO:0000313" key="3">
    <source>
        <dbReference type="EMBL" id="MQL88142.1"/>
    </source>
</evidence>
<reference evidence="3" key="1">
    <citation type="submission" date="2017-07" db="EMBL/GenBank/DDBJ databases">
        <title>Taro Niue Genome Assembly and Annotation.</title>
        <authorList>
            <person name="Atibalentja N."/>
            <person name="Keating K."/>
            <person name="Fields C.J."/>
        </authorList>
    </citation>
    <scope>NUCLEOTIDE SEQUENCE</scope>
    <source>
        <strain evidence="3">Niue_2</strain>
        <tissue evidence="3">Leaf</tissue>
    </source>
</reference>
<proteinExistence type="predicted"/>
<dbReference type="InterPro" id="IPR011989">
    <property type="entry name" value="ARM-like"/>
</dbReference>
<dbReference type="EMBL" id="NMUH01001033">
    <property type="protein sequence ID" value="MQL88142.1"/>
    <property type="molecule type" value="Genomic_DNA"/>
</dbReference>
<dbReference type="InterPro" id="IPR033337">
    <property type="entry name" value="TORTIFOLIA1/SINE1-2"/>
</dbReference>
<comment type="caution">
    <text evidence="3">The sequence shown here is derived from an EMBL/GenBank/DDBJ whole genome shotgun (WGS) entry which is preliminary data.</text>
</comment>
<evidence type="ECO:0000259" key="2">
    <source>
        <dbReference type="Pfam" id="PF24714"/>
    </source>
</evidence>
<feature type="region of interest" description="Disordered" evidence="1">
    <location>
        <begin position="422"/>
        <end position="497"/>
    </location>
</feature>
<sequence length="624" mass="67926">MMHTLLETYLRFGVVFSDAGSVAGVGCVGEVVIRISNWLNGEAATRWTVITRMANDGNGWTVMFNHLPPPPSSPQQPPPMAIPKQPSSPPPHHGQLVLTPPSANGAKKSGGGGGGGGGKDVKQWANLYVSKLADRDTEAMAVAELESMARVLPAESLPSFLSAISDTRPSDKTPLRRHCLRLLSVLSRTQPPQSLSPFLPRMVSSVLRRLRDPDSSVRSACVDAVLDMSYCASGGASASFCSVFLRPLSESLLLEQDHNAQMGSAMCFAAAIEEAAVAGGGEAGVALDHDLAQQLHRLVPRLVKLARSDGFKAKPALLSLLGSIVAADGASTQGLLDLLVPCLADALASNDWAARKAASETLTHVAAISNCHLLSGFKSSYFSSFQARRFDKVKIIRESMNQMLEAWKDVPVVYKCASPSAESESDGRLVGSRTSGSARSSSPHTLKKNRSPISSRSPPTDASPTPAARRRTPPRNDKRTSPPQLRNVDRRKTPDWKIEIAIPRGPPFAVMCKDEHQNDRDRDEAAVWDQGRNQENAGSKLEVRRLLFEKNYDQRVSKFGCLKAGSRVVPYQEKGNFEEAAETNKLFKDNRDNIKKKLYTICQRLQPANKRFSDFCQRVLKLLT</sequence>
<dbReference type="InterPro" id="IPR057600">
    <property type="entry name" value="TORTIFOLIA1/SINE1-2_N"/>
</dbReference>
<feature type="compositionally biased region" description="Pro residues" evidence="1">
    <location>
        <begin position="67"/>
        <end position="92"/>
    </location>
</feature>
<dbReference type="FunFam" id="1.25.10.10:FF:000549">
    <property type="entry name" value="ARM repeat superfamily protein"/>
    <property type="match status" value="1"/>
</dbReference>
<dbReference type="PANTHER" id="PTHR31355:SF8">
    <property type="entry name" value="TORTIFOLIA1-LIKE PROTEIN 3"/>
    <property type="match status" value="1"/>
</dbReference>
<dbReference type="Pfam" id="PF24714">
    <property type="entry name" value="TOR1L1_N"/>
    <property type="match status" value="1"/>
</dbReference>
<dbReference type="GO" id="GO:0005874">
    <property type="term" value="C:microtubule"/>
    <property type="evidence" value="ECO:0007669"/>
    <property type="project" value="InterPro"/>
</dbReference>
<dbReference type="SUPFAM" id="SSF48371">
    <property type="entry name" value="ARM repeat"/>
    <property type="match status" value="1"/>
</dbReference>
<evidence type="ECO:0000256" key="1">
    <source>
        <dbReference type="SAM" id="MobiDB-lite"/>
    </source>
</evidence>
<feature type="compositionally biased region" description="Basic and acidic residues" evidence="1">
    <location>
        <begin position="487"/>
        <end position="497"/>
    </location>
</feature>
<organism evidence="3 4">
    <name type="scientific">Colocasia esculenta</name>
    <name type="common">Wild taro</name>
    <name type="synonym">Arum esculentum</name>
    <dbReference type="NCBI Taxonomy" id="4460"/>
    <lineage>
        <taxon>Eukaryota</taxon>
        <taxon>Viridiplantae</taxon>
        <taxon>Streptophyta</taxon>
        <taxon>Embryophyta</taxon>
        <taxon>Tracheophyta</taxon>
        <taxon>Spermatophyta</taxon>
        <taxon>Magnoliopsida</taxon>
        <taxon>Liliopsida</taxon>
        <taxon>Araceae</taxon>
        <taxon>Aroideae</taxon>
        <taxon>Colocasieae</taxon>
        <taxon>Colocasia</taxon>
    </lineage>
</organism>
<dbReference type="InterPro" id="IPR016024">
    <property type="entry name" value="ARM-type_fold"/>
</dbReference>
<accession>A0A843UPC0</accession>
<feature type="compositionally biased region" description="Low complexity" evidence="1">
    <location>
        <begin position="454"/>
        <end position="467"/>
    </location>
</feature>
<protein>
    <recommendedName>
        <fullName evidence="2">TORTIFOLIA1/SINE1-2 N-terminal domain-containing protein</fullName>
    </recommendedName>
</protein>
<feature type="compositionally biased region" description="Gly residues" evidence="1">
    <location>
        <begin position="108"/>
        <end position="118"/>
    </location>
</feature>
<dbReference type="GO" id="GO:0008017">
    <property type="term" value="F:microtubule binding"/>
    <property type="evidence" value="ECO:0007669"/>
    <property type="project" value="InterPro"/>
</dbReference>
<evidence type="ECO:0000313" key="4">
    <source>
        <dbReference type="Proteomes" id="UP000652761"/>
    </source>
</evidence>
<dbReference type="Gene3D" id="1.25.10.10">
    <property type="entry name" value="Leucine-rich Repeat Variant"/>
    <property type="match status" value="1"/>
</dbReference>
<feature type="compositionally biased region" description="Low complexity" evidence="1">
    <location>
        <begin position="431"/>
        <end position="442"/>
    </location>
</feature>
<dbReference type="OrthoDB" id="1904066at2759"/>
<name>A0A843UPC0_COLES</name>
<gene>
    <name evidence="3" type="ORF">Taro_020694</name>
</gene>
<feature type="region of interest" description="Disordered" evidence="1">
    <location>
        <begin position="66"/>
        <end position="119"/>
    </location>
</feature>